<proteinExistence type="predicted"/>
<keyword evidence="2" id="KW-1185">Reference proteome</keyword>
<organism evidence="1 2">
    <name type="scientific">Neophaeococcomyces mojaviensis</name>
    <dbReference type="NCBI Taxonomy" id="3383035"/>
    <lineage>
        <taxon>Eukaryota</taxon>
        <taxon>Fungi</taxon>
        <taxon>Dikarya</taxon>
        <taxon>Ascomycota</taxon>
        <taxon>Pezizomycotina</taxon>
        <taxon>Eurotiomycetes</taxon>
        <taxon>Chaetothyriomycetidae</taxon>
        <taxon>Chaetothyriales</taxon>
        <taxon>Chaetothyriales incertae sedis</taxon>
        <taxon>Neophaeococcomyces</taxon>
    </lineage>
</organism>
<gene>
    <name evidence="1" type="ORF">H2198_007900</name>
</gene>
<sequence length="626" mass="70959">MAPTLEVQSPVTPPVSDGEIPAHYDTKDAKDLPERLMSYLQSTKSELINGTTTHDFDQHTVPFNAQFALHPRKLRIATIGAGFSGLLMAHKFQHRFPELQQFVEHVIFEGRSDIGGTWLVNDYPGVQCDVPSHIYAFPFDPNPDWPHFYSSGPQIEAYIKRTAEKWNLTRDVQLNTKVVGAWWQEASGKWKLTVEHEGAQRDEHFDILISGQGNLVNPSWPKIEGLHNFKGHVTHSARWDHSYDYSNKRIAVIGNGSSGIQIVPKMTGLSGTTVRNFIRGPAWVYYRVPPSKHLGRDTDESNPAYLEEEKERFRDPAKHMEYRKGIIHRTNKAFRLFIKGQFNEETSKFAAEQMAGKLNYDPVLCEQLIPKWEIGCRRVTPGPGYLESFSKPNCSLTSSRITRITEKGVVTADGEEFECDVVVCATGYDVSKRPRYPLVGQNGTNLAEKWKDEPTSYLSVGTDEFPNYFTLAGPRCLCGHGSLVESLNWTGDYFVKMIKKIATEDIKYMVPKASAVDAFGKYQDEIHKTLVWTGSCTSWYKRGAVDGKVSALFAGSAVLFNRMVSEIRGEHYDIVYNSGNPFRFFGNGFTEWEMQEDADLSWYVQLADRHPKDPDPNDKSWIVRSS</sequence>
<name>A0ACC2ZZ03_9EURO</name>
<accession>A0ACC2ZZ03</accession>
<reference evidence="1" key="1">
    <citation type="submission" date="2022-10" db="EMBL/GenBank/DDBJ databases">
        <title>Culturing micro-colonial fungi from biological soil crusts in the Mojave desert and describing Neophaeococcomyces mojavensis, and introducing the new genera and species Taxawa tesnikishii.</title>
        <authorList>
            <person name="Kurbessoian T."/>
            <person name="Stajich J.E."/>
        </authorList>
    </citation>
    <scope>NUCLEOTIDE SEQUENCE</scope>
    <source>
        <strain evidence="1">JES_112</strain>
    </source>
</reference>
<evidence type="ECO:0000313" key="2">
    <source>
        <dbReference type="Proteomes" id="UP001172386"/>
    </source>
</evidence>
<dbReference type="Proteomes" id="UP001172386">
    <property type="component" value="Unassembled WGS sequence"/>
</dbReference>
<protein>
    <submittedName>
        <fullName evidence="1">Uncharacterized protein</fullName>
    </submittedName>
</protein>
<evidence type="ECO:0000313" key="1">
    <source>
        <dbReference type="EMBL" id="KAJ9652898.1"/>
    </source>
</evidence>
<dbReference type="EMBL" id="JAPDRQ010000178">
    <property type="protein sequence ID" value="KAJ9652898.1"/>
    <property type="molecule type" value="Genomic_DNA"/>
</dbReference>
<comment type="caution">
    <text evidence="1">The sequence shown here is derived from an EMBL/GenBank/DDBJ whole genome shotgun (WGS) entry which is preliminary data.</text>
</comment>